<keyword evidence="3" id="KW-1185">Reference proteome</keyword>
<name>A0AAQ4EPZ7_AMBAM</name>
<sequence>MDHNISLSATPKSRPKHKASEPRGAPLNSAPSPAKFITSGHHLEYSAAPKSRPKNNLCEPREAPLDSAPTTSSSDASTSTTRTKTPVQTTEGRLQTPAIANNRAEGPATPKPRYGLRRRCVSAKRVKQD</sequence>
<protein>
    <submittedName>
        <fullName evidence="2">Uncharacterized protein</fullName>
    </submittedName>
</protein>
<comment type="caution">
    <text evidence="2">The sequence shown here is derived from an EMBL/GenBank/DDBJ whole genome shotgun (WGS) entry which is preliminary data.</text>
</comment>
<evidence type="ECO:0000313" key="3">
    <source>
        <dbReference type="Proteomes" id="UP001321473"/>
    </source>
</evidence>
<feature type="compositionally biased region" description="Polar residues" evidence="1">
    <location>
        <begin position="1"/>
        <end position="11"/>
    </location>
</feature>
<feature type="compositionally biased region" description="Low complexity" evidence="1">
    <location>
        <begin position="70"/>
        <end position="90"/>
    </location>
</feature>
<gene>
    <name evidence="2" type="ORF">V5799_029900</name>
</gene>
<feature type="compositionally biased region" description="Basic residues" evidence="1">
    <location>
        <begin position="114"/>
        <end position="129"/>
    </location>
</feature>
<dbReference type="Proteomes" id="UP001321473">
    <property type="component" value="Unassembled WGS sequence"/>
</dbReference>
<accession>A0AAQ4EPZ7</accession>
<evidence type="ECO:0000256" key="1">
    <source>
        <dbReference type="SAM" id="MobiDB-lite"/>
    </source>
</evidence>
<feature type="region of interest" description="Disordered" evidence="1">
    <location>
        <begin position="1"/>
        <end position="129"/>
    </location>
</feature>
<evidence type="ECO:0000313" key="2">
    <source>
        <dbReference type="EMBL" id="KAK8776755.1"/>
    </source>
</evidence>
<organism evidence="2 3">
    <name type="scientific">Amblyomma americanum</name>
    <name type="common">Lone star tick</name>
    <dbReference type="NCBI Taxonomy" id="6943"/>
    <lineage>
        <taxon>Eukaryota</taxon>
        <taxon>Metazoa</taxon>
        <taxon>Ecdysozoa</taxon>
        <taxon>Arthropoda</taxon>
        <taxon>Chelicerata</taxon>
        <taxon>Arachnida</taxon>
        <taxon>Acari</taxon>
        <taxon>Parasitiformes</taxon>
        <taxon>Ixodida</taxon>
        <taxon>Ixodoidea</taxon>
        <taxon>Ixodidae</taxon>
        <taxon>Amblyomminae</taxon>
        <taxon>Amblyomma</taxon>
    </lineage>
</organism>
<dbReference type="AlphaFoldDB" id="A0AAQ4EPZ7"/>
<proteinExistence type="predicted"/>
<reference evidence="2 3" key="1">
    <citation type="journal article" date="2023" name="Arcadia Sci">
        <title>De novo assembly of a long-read Amblyomma americanum tick genome.</title>
        <authorList>
            <person name="Chou S."/>
            <person name="Poskanzer K.E."/>
            <person name="Rollins M."/>
            <person name="Thuy-Boun P.S."/>
        </authorList>
    </citation>
    <scope>NUCLEOTIDE SEQUENCE [LARGE SCALE GENOMIC DNA]</scope>
    <source>
        <strain evidence="2">F_SG_1</strain>
        <tissue evidence="2">Salivary glands</tissue>
    </source>
</reference>
<dbReference type="EMBL" id="JARKHS020012574">
    <property type="protein sequence ID" value="KAK8776755.1"/>
    <property type="molecule type" value="Genomic_DNA"/>
</dbReference>